<dbReference type="RefSeq" id="XP_003143166.1">
    <property type="nucleotide sequence ID" value="XM_003143118.1"/>
</dbReference>
<dbReference type="InParanoid" id="A0A1S0TX64"/>
<dbReference type="OrthoDB" id="5856468at2759"/>
<dbReference type="KEGG" id="loa:LOAG_07585"/>
<dbReference type="OMA" id="RYQKPEQ"/>
<sequence length="108" mass="12026">MKLINETINISKQSRNEESSMTATTSSSKSLSVSTKSADKFREGVKTNFNLGDNNVLSILKSKNDPNSVIYDLQNSNGCKIHLEKMDNRAMLLSVDDTGKRLYISCNF</sequence>
<dbReference type="AlphaFoldDB" id="A0A1S0TX64"/>
<proteinExistence type="predicted"/>
<gene>
    <name evidence="2" type="ORF">LOAG_07585</name>
</gene>
<feature type="region of interest" description="Disordered" evidence="1">
    <location>
        <begin position="1"/>
        <end position="35"/>
    </location>
</feature>
<evidence type="ECO:0000313" key="2">
    <source>
        <dbReference type="EMBL" id="EFO20902.1"/>
    </source>
</evidence>
<dbReference type="GeneID" id="9945008"/>
<evidence type="ECO:0000256" key="1">
    <source>
        <dbReference type="SAM" id="MobiDB-lite"/>
    </source>
</evidence>
<feature type="compositionally biased region" description="Low complexity" evidence="1">
    <location>
        <begin position="19"/>
        <end position="35"/>
    </location>
</feature>
<feature type="compositionally biased region" description="Polar residues" evidence="1">
    <location>
        <begin position="1"/>
        <end position="13"/>
    </location>
</feature>
<name>A0A1S0TX64_LOALO</name>
<dbReference type="EMBL" id="JH712177">
    <property type="protein sequence ID" value="EFO20902.1"/>
    <property type="molecule type" value="Genomic_DNA"/>
</dbReference>
<reference evidence="2" key="1">
    <citation type="submission" date="2012-04" db="EMBL/GenBank/DDBJ databases">
        <title>The Genome Sequence of Loa loa.</title>
        <authorList>
            <consortium name="The Broad Institute Genome Sequencing Platform"/>
            <consortium name="Broad Institute Genome Sequencing Center for Infectious Disease"/>
            <person name="Nutman T.B."/>
            <person name="Fink D.L."/>
            <person name="Russ C."/>
            <person name="Young S."/>
            <person name="Zeng Q."/>
            <person name="Gargeya S."/>
            <person name="Alvarado L."/>
            <person name="Berlin A."/>
            <person name="Chapman S.B."/>
            <person name="Chen Z."/>
            <person name="Freedman E."/>
            <person name="Gellesch M."/>
            <person name="Goldberg J."/>
            <person name="Griggs A."/>
            <person name="Gujja S."/>
            <person name="Heilman E.R."/>
            <person name="Heiman D."/>
            <person name="Howarth C."/>
            <person name="Mehta T."/>
            <person name="Neiman D."/>
            <person name="Pearson M."/>
            <person name="Roberts A."/>
            <person name="Saif S."/>
            <person name="Shea T."/>
            <person name="Shenoy N."/>
            <person name="Sisk P."/>
            <person name="Stolte C."/>
            <person name="Sykes S."/>
            <person name="White J."/>
            <person name="Yandava C."/>
            <person name="Haas B."/>
            <person name="Henn M.R."/>
            <person name="Nusbaum C."/>
            <person name="Birren B."/>
        </authorList>
    </citation>
    <scope>NUCLEOTIDE SEQUENCE [LARGE SCALE GENOMIC DNA]</scope>
</reference>
<protein>
    <submittedName>
        <fullName evidence="2">Uncharacterized protein</fullName>
    </submittedName>
</protein>
<organism evidence="2">
    <name type="scientific">Loa loa</name>
    <name type="common">Eye worm</name>
    <name type="synonym">Filaria loa</name>
    <dbReference type="NCBI Taxonomy" id="7209"/>
    <lineage>
        <taxon>Eukaryota</taxon>
        <taxon>Metazoa</taxon>
        <taxon>Ecdysozoa</taxon>
        <taxon>Nematoda</taxon>
        <taxon>Chromadorea</taxon>
        <taxon>Rhabditida</taxon>
        <taxon>Spirurina</taxon>
        <taxon>Spiruromorpha</taxon>
        <taxon>Filarioidea</taxon>
        <taxon>Onchocercidae</taxon>
        <taxon>Loa</taxon>
    </lineage>
</organism>
<accession>A0A1S0TX64</accession>
<dbReference type="CTD" id="9945008"/>